<feature type="repeat" description="PPR" evidence="2">
    <location>
        <begin position="38"/>
        <end position="72"/>
    </location>
</feature>
<dbReference type="EMBL" id="CABIKO010000478">
    <property type="protein sequence ID" value="VVA36790.1"/>
    <property type="molecule type" value="Genomic_DNA"/>
</dbReference>
<sequence>MTCTQTLFQTTSKITAALARSGQITCARKLFDEMSQRDSTAWNAMLTSYTQLGFHQEAISLFHHMRISHTGPDHFTLTATLSACAGAFYLRCGTDVHALITVLGYQSYLPVNNSLIDMVEIAWNIMIVGYARYGEVESCLDLLNKLRESLCQPDQWTFSAPMIACAEALEFWHGCMVHALIIKSGWSSAAE</sequence>
<dbReference type="PANTHER" id="PTHR47926">
    <property type="entry name" value="PENTATRICOPEPTIDE REPEAT-CONTAINING PROTEIN"/>
    <property type="match status" value="1"/>
</dbReference>
<keyword evidence="1" id="KW-0677">Repeat</keyword>
<evidence type="ECO:0000313" key="3">
    <source>
        <dbReference type="EMBL" id="VVA36790.1"/>
    </source>
</evidence>
<dbReference type="InterPro" id="IPR011990">
    <property type="entry name" value="TPR-like_helical_dom_sf"/>
</dbReference>
<accession>A0A5E4GB11</accession>
<dbReference type="InParanoid" id="A0A5E4GB11"/>
<feature type="non-terminal residue" evidence="3">
    <location>
        <position position="191"/>
    </location>
</feature>
<evidence type="ECO:0000256" key="1">
    <source>
        <dbReference type="ARBA" id="ARBA00022737"/>
    </source>
</evidence>
<evidence type="ECO:0000256" key="2">
    <source>
        <dbReference type="PROSITE-ProRule" id="PRU00708"/>
    </source>
</evidence>
<dbReference type="PANTHER" id="PTHR47926:SF533">
    <property type="entry name" value="DYW DOMAIN-CONTAINING PROTEIN"/>
    <property type="match status" value="1"/>
</dbReference>
<dbReference type="Gene3D" id="1.25.40.10">
    <property type="entry name" value="Tetratricopeptide repeat domain"/>
    <property type="match status" value="2"/>
</dbReference>
<dbReference type="GO" id="GO:0003723">
    <property type="term" value="F:RNA binding"/>
    <property type="evidence" value="ECO:0007669"/>
    <property type="project" value="InterPro"/>
</dbReference>
<dbReference type="Gramene" id="VVA36790">
    <property type="protein sequence ID" value="VVA36790"/>
    <property type="gene ID" value="Prudul26B020099"/>
</dbReference>
<protein>
    <submittedName>
        <fullName evidence="3">PREDICTED: pentatricopeptide</fullName>
    </submittedName>
</protein>
<evidence type="ECO:0000313" key="4">
    <source>
        <dbReference type="Proteomes" id="UP000327085"/>
    </source>
</evidence>
<reference evidence="4" key="1">
    <citation type="journal article" date="2020" name="Plant J.">
        <title>Transposons played a major role in the diversification between the closely related almond and peach genomes: results from the almond genome sequence.</title>
        <authorList>
            <person name="Alioto T."/>
            <person name="Alexiou K.G."/>
            <person name="Bardil A."/>
            <person name="Barteri F."/>
            <person name="Castanera R."/>
            <person name="Cruz F."/>
            <person name="Dhingra A."/>
            <person name="Duval H."/>
            <person name="Fernandez I Marti A."/>
            <person name="Frias L."/>
            <person name="Galan B."/>
            <person name="Garcia J.L."/>
            <person name="Howad W."/>
            <person name="Gomez-Garrido J."/>
            <person name="Gut M."/>
            <person name="Julca I."/>
            <person name="Morata J."/>
            <person name="Puigdomenech P."/>
            <person name="Ribeca P."/>
            <person name="Rubio Cabetas M.J."/>
            <person name="Vlasova A."/>
            <person name="Wirthensohn M."/>
            <person name="Garcia-Mas J."/>
            <person name="Gabaldon T."/>
            <person name="Casacuberta J.M."/>
            <person name="Arus P."/>
        </authorList>
    </citation>
    <scope>NUCLEOTIDE SEQUENCE [LARGE SCALE GENOMIC DNA]</scope>
    <source>
        <strain evidence="4">cv. Texas</strain>
    </source>
</reference>
<dbReference type="NCBIfam" id="TIGR00756">
    <property type="entry name" value="PPR"/>
    <property type="match status" value="2"/>
</dbReference>
<feature type="repeat" description="PPR" evidence="2">
    <location>
        <begin position="119"/>
        <end position="153"/>
    </location>
</feature>
<dbReference type="InterPro" id="IPR002885">
    <property type="entry name" value="PPR_rpt"/>
</dbReference>
<name>A0A5E4GB11_PRUDU</name>
<dbReference type="Pfam" id="PF13041">
    <property type="entry name" value="PPR_2"/>
    <property type="match status" value="2"/>
</dbReference>
<dbReference type="Proteomes" id="UP000327085">
    <property type="component" value="Chromosome 6"/>
</dbReference>
<dbReference type="AlphaFoldDB" id="A0A5E4GB11"/>
<dbReference type="GO" id="GO:0009451">
    <property type="term" value="P:RNA modification"/>
    <property type="evidence" value="ECO:0007669"/>
    <property type="project" value="InterPro"/>
</dbReference>
<gene>
    <name evidence="3" type="ORF">ALMOND_2B020099</name>
</gene>
<dbReference type="Pfam" id="PF01535">
    <property type="entry name" value="PPR"/>
    <property type="match status" value="1"/>
</dbReference>
<organism evidence="3 4">
    <name type="scientific">Prunus dulcis</name>
    <name type="common">Almond</name>
    <name type="synonym">Amygdalus dulcis</name>
    <dbReference type="NCBI Taxonomy" id="3755"/>
    <lineage>
        <taxon>Eukaryota</taxon>
        <taxon>Viridiplantae</taxon>
        <taxon>Streptophyta</taxon>
        <taxon>Embryophyta</taxon>
        <taxon>Tracheophyta</taxon>
        <taxon>Spermatophyta</taxon>
        <taxon>Magnoliopsida</taxon>
        <taxon>eudicotyledons</taxon>
        <taxon>Gunneridae</taxon>
        <taxon>Pentapetalae</taxon>
        <taxon>rosids</taxon>
        <taxon>fabids</taxon>
        <taxon>Rosales</taxon>
        <taxon>Rosaceae</taxon>
        <taxon>Amygdaloideae</taxon>
        <taxon>Amygdaleae</taxon>
        <taxon>Prunus</taxon>
    </lineage>
</organism>
<dbReference type="OMA" id="MRISHTG"/>
<proteinExistence type="predicted"/>
<dbReference type="InterPro" id="IPR046960">
    <property type="entry name" value="PPR_At4g14850-like_plant"/>
</dbReference>
<dbReference type="PROSITE" id="PS51375">
    <property type="entry name" value="PPR"/>
    <property type="match status" value="2"/>
</dbReference>